<comment type="catalytic activity">
    <reaction evidence="9">
        <text>(S)-dihydroorotate + A = orotate + AH2</text>
        <dbReference type="Rhea" id="RHEA:18073"/>
        <dbReference type="ChEBI" id="CHEBI:13193"/>
        <dbReference type="ChEBI" id="CHEBI:17499"/>
        <dbReference type="ChEBI" id="CHEBI:30839"/>
        <dbReference type="ChEBI" id="CHEBI:30864"/>
    </reaction>
</comment>
<feature type="binding site" evidence="9">
    <location>
        <position position="46"/>
    </location>
    <ligand>
        <name>substrate</name>
    </ligand>
</feature>
<dbReference type="InterPro" id="IPR050074">
    <property type="entry name" value="DHO_dehydrogenase"/>
</dbReference>
<feature type="binding site" evidence="9">
    <location>
        <position position="192"/>
    </location>
    <ligand>
        <name>FMN</name>
        <dbReference type="ChEBI" id="CHEBI:58210"/>
    </ligand>
</feature>
<dbReference type="KEGG" id="dfo:Dform_00160"/>
<sequence>MPDLSVQLLPGLTLKNPVVAASGTAGYGDEPSRLYDIADIGAFVCKGTTLKPRAGNPQPRIMETENGLLNAIGLQNPGVEYVVQHFAPIWEKWRTPVLVNIAGESIDDYFEIARRLDRVPGVAALEVNISCPNVAAGCLEFGATPEGAAAVTRAVKSATALPVIVKLTPNTSDIVALAQAVENAGADAVSLINTLRGMSIDIRKRKPVLGNVTGGLSGPAIKPVALAMVWRVAAGVKIPVIGGGGIATAEDALEFLLAGASAIEVGTAALVNPGALKDIVKGIEKYMLQWKLTEISQLIGAARR</sequence>
<dbReference type="NCBIfam" id="TIGR01037">
    <property type="entry name" value="pyrD_sub1_fam"/>
    <property type="match status" value="1"/>
</dbReference>
<dbReference type="NCBIfam" id="NF005574">
    <property type="entry name" value="PRK07259.1"/>
    <property type="match status" value="1"/>
</dbReference>
<dbReference type="GO" id="GO:0004152">
    <property type="term" value="F:dihydroorotate dehydrogenase activity"/>
    <property type="evidence" value="ECO:0007669"/>
    <property type="project" value="UniProtKB-UniRule"/>
</dbReference>
<dbReference type="GO" id="GO:0005737">
    <property type="term" value="C:cytoplasm"/>
    <property type="evidence" value="ECO:0007669"/>
    <property type="project" value="UniProtKB-SubCell"/>
</dbReference>
<dbReference type="InterPro" id="IPR049622">
    <property type="entry name" value="Dihydroorotate_DH_I"/>
</dbReference>
<feature type="binding site" evidence="9">
    <location>
        <begin position="46"/>
        <end position="47"/>
    </location>
    <ligand>
        <name>FMN</name>
        <dbReference type="ChEBI" id="CHEBI:58210"/>
    </ligand>
</feature>
<keyword evidence="8 9" id="KW-0560">Oxidoreductase</keyword>
<dbReference type="SUPFAM" id="SSF51395">
    <property type="entry name" value="FMN-linked oxidoreductases"/>
    <property type="match status" value="1"/>
</dbReference>
<feature type="binding site" evidence="9">
    <location>
        <position position="100"/>
    </location>
    <ligand>
        <name>FMN</name>
        <dbReference type="ChEBI" id="CHEBI:58210"/>
    </ligand>
</feature>
<protein>
    <recommendedName>
        <fullName evidence="9">Dihydroorotate dehydrogenase</fullName>
        <shortName evidence="9">DHOD</shortName>
        <shortName evidence="9">DHODase</shortName>
        <shortName evidence="9">DHOdehase</shortName>
        <ecNumber evidence="9">1.3.-.-</ecNumber>
    </recommendedName>
</protein>
<dbReference type="InterPro" id="IPR033888">
    <property type="entry name" value="DHOD_1B"/>
</dbReference>
<accession>A0A1P8F4Y6</accession>
<reference evidence="12" key="1">
    <citation type="submission" date="2016-11" db="EMBL/GenBank/DDBJ databases">
        <title>Dehalogenimonas formicexedens sp. nov., a chlorinated alkane respiring bacterium isolated from contaminated groundwater.</title>
        <authorList>
            <person name="Key T.A."/>
            <person name="Bowman K.S."/>
            <person name="Lee I."/>
            <person name="Chun J."/>
            <person name="Albuquerque L."/>
            <person name="da Costa M.S."/>
            <person name="Rainey F.A."/>
            <person name="Moe W.M."/>
        </authorList>
    </citation>
    <scope>NUCLEOTIDE SEQUENCE [LARGE SCALE GENOMIC DNA]</scope>
    <source>
        <strain evidence="12">NSZ-14</strain>
    </source>
</reference>
<dbReference type="RefSeq" id="WP_076003329.1">
    <property type="nucleotide sequence ID" value="NZ_CP018258.1"/>
</dbReference>
<evidence type="ECO:0000256" key="3">
    <source>
        <dbReference type="ARBA" id="ARBA00008008"/>
    </source>
</evidence>
<dbReference type="Proteomes" id="UP000185934">
    <property type="component" value="Chromosome"/>
</dbReference>
<dbReference type="PANTHER" id="PTHR48109:SF1">
    <property type="entry name" value="DIHYDROOROTATE DEHYDROGENASE (FUMARATE)"/>
    <property type="match status" value="1"/>
</dbReference>
<dbReference type="PIRSF" id="PIRSF000164">
    <property type="entry name" value="DHO_oxidase"/>
    <property type="match status" value="1"/>
</dbReference>
<keyword evidence="6 9" id="KW-0288">FMN</keyword>
<keyword evidence="7 9" id="KW-0665">Pyrimidine biosynthesis</keyword>
<organism evidence="11 12">
    <name type="scientific">Dehalogenimonas formicexedens</name>
    <dbReference type="NCBI Taxonomy" id="1839801"/>
    <lineage>
        <taxon>Bacteria</taxon>
        <taxon>Bacillati</taxon>
        <taxon>Chloroflexota</taxon>
        <taxon>Dehalococcoidia</taxon>
        <taxon>Dehalococcoidales</taxon>
        <taxon>Dehalococcoidaceae</taxon>
        <taxon>Dehalogenimonas</taxon>
    </lineage>
</organism>
<dbReference type="PROSITE" id="PS00912">
    <property type="entry name" value="DHODEHASE_2"/>
    <property type="match status" value="1"/>
</dbReference>
<dbReference type="UniPathway" id="UPA00070"/>
<dbReference type="PANTHER" id="PTHR48109">
    <property type="entry name" value="DIHYDROOROTATE DEHYDROGENASE (QUINONE), MITOCHONDRIAL-RELATED"/>
    <property type="match status" value="1"/>
</dbReference>
<dbReference type="EC" id="1.3.-.-" evidence="9"/>
<comment type="similarity">
    <text evidence="3 9">Belongs to the dihydroorotate dehydrogenase family. Type 1 subfamily.</text>
</comment>
<dbReference type="InterPro" id="IPR012135">
    <property type="entry name" value="Dihydroorotate_DH_1_2"/>
</dbReference>
<dbReference type="AlphaFoldDB" id="A0A1P8F4Y6"/>
<evidence type="ECO:0000256" key="8">
    <source>
        <dbReference type="ARBA" id="ARBA00023002"/>
    </source>
</evidence>
<evidence type="ECO:0000256" key="7">
    <source>
        <dbReference type="ARBA" id="ARBA00022975"/>
    </source>
</evidence>
<dbReference type="HAMAP" id="MF_00224">
    <property type="entry name" value="DHO_dh_type1"/>
    <property type="match status" value="1"/>
</dbReference>
<dbReference type="FunFam" id="3.20.20.70:FF:000027">
    <property type="entry name" value="Dihydropyrimidine dehydrogenase [NADP(+)]"/>
    <property type="match status" value="1"/>
</dbReference>
<dbReference type="Gene3D" id="3.20.20.70">
    <property type="entry name" value="Aldolase class I"/>
    <property type="match status" value="1"/>
</dbReference>
<keyword evidence="4 9" id="KW-0963">Cytoplasm</keyword>
<evidence type="ECO:0000256" key="4">
    <source>
        <dbReference type="ARBA" id="ARBA00022490"/>
    </source>
</evidence>
<feature type="binding site" evidence="9">
    <location>
        <begin position="266"/>
        <end position="267"/>
    </location>
    <ligand>
        <name>FMN</name>
        <dbReference type="ChEBI" id="CHEBI:58210"/>
    </ligand>
</feature>
<dbReference type="Pfam" id="PF01180">
    <property type="entry name" value="DHO_dh"/>
    <property type="match status" value="1"/>
</dbReference>
<feature type="binding site" evidence="9">
    <location>
        <position position="218"/>
    </location>
    <ligand>
        <name>FMN</name>
        <dbReference type="ChEBI" id="CHEBI:58210"/>
    </ligand>
</feature>
<evidence type="ECO:0000313" key="11">
    <source>
        <dbReference type="EMBL" id="APV43523.1"/>
    </source>
</evidence>
<keyword evidence="5 9" id="KW-0285">Flavoprotein</keyword>
<comment type="subcellular location">
    <subcellularLocation>
        <location evidence="1 9">Cytoplasm</location>
    </subcellularLocation>
</comment>
<feature type="active site" description="Nucleophile" evidence="9">
    <location>
        <position position="131"/>
    </location>
</feature>
<evidence type="ECO:0000256" key="6">
    <source>
        <dbReference type="ARBA" id="ARBA00022643"/>
    </source>
</evidence>
<evidence type="ECO:0000256" key="9">
    <source>
        <dbReference type="HAMAP-Rule" id="MF_00224"/>
    </source>
</evidence>
<dbReference type="InterPro" id="IPR024920">
    <property type="entry name" value="Dihydroorotate_DH_1"/>
</dbReference>
<dbReference type="PROSITE" id="PS00911">
    <property type="entry name" value="DHODEHASE_1"/>
    <property type="match status" value="1"/>
</dbReference>
<dbReference type="InterPro" id="IPR005720">
    <property type="entry name" value="Dihydroorotate_DH_cat"/>
</dbReference>
<dbReference type="GO" id="GO:0006207">
    <property type="term" value="P:'de novo' pyrimidine nucleobase biosynthetic process"/>
    <property type="evidence" value="ECO:0007669"/>
    <property type="project" value="InterPro"/>
</dbReference>
<feature type="binding site" evidence="9">
    <location>
        <begin position="193"/>
        <end position="194"/>
    </location>
    <ligand>
        <name>substrate</name>
    </ligand>
</feature>
<dbReference type="EMBL" id="CP018258">
    <property type="protein sequence ID" value="APV43523.1"/>
    <property type="molecule type" value="Genomic_DNA"/>
</dbReference>
<comment type="cofactor">
    <cofactor evidence="9">
        <name>FMN</name>
        <dbReference type="ChEBI" id="CHEBI:58210"/>
    </cofactor>
    <text evidence="9">Binds 1 FMN per subunit.</text>
</comment>
<feature type="binding site" evidence="9">
    <location>
        <position position="128"/>
    </location>
    <ligand>
        <name>FMN</name>
        <dbReference type="ChEBI" id="CHEBI:58210"/>
    </ligand>
</feature>
<feature type="binding site" evidence="9">
    <location>
        <position position="166"/>
    </location>
    <ligand>
        <name>FMN</name>
        <dbReference type="ChEBI" id="CHEBI:58210"/>
    </ligand>
</feature>
<comment type="function">
    <text evidence="9">Catalyzes the conversion of dihydroorotate to orotate.</text>
</comment>
<evidence type="ECO:0000256" key="1">
    <source>
        <dbReference type="ARBA" id="ARBA00004496"/>
    </source>
</evidence>
<proteinExistence type="inferred from homology"/>
<evidence type="ECO:0000256" key="5">
    <source>
        <dbReference type="ARBA" id="ARBA00022630"/>
    </source>
</evidence>
<comment type="pathway">
    <text evidence="2 9">Pyrimidine metabolism; UMP biosynthesis via de novo pathway.</text>
</comment>
<keyword evidence="12" id="KW-1185">Reference proteome</keyword>
<dbReference type="STRING" id="1839801.Dform_00160"/>
<dbReference type="InterPro" id="IPR013785">
    <property type="entry name" value="Aldolase_TIM"/>
</dbReference>
<feature type="domain" description="Dihydroorotate dehydrogenase catalytic" evidence="10">
    <location>
        <begin position="9"/>
        <end position="287"/>
    </location>
</feature>
<feature type="binding site" evidence="9">
    <location>
        <position position="22"/>
    </location>
    <ligand>
        <name>FMN</name>
        <dbReference type="ChEBI" id="CHEBI:58210"/>
    </ligand>
</feature>
<evidence type="ECO:0000313" key="12">
    <source>
        <dbReference type="Proteomes" id="UP000185934"/>
    </source>
</evidence>
<dbReference type="InterPro" id="IPR001295">
    <property type="entry name" value="Dihydroorotate_DH_CS"/>
</dbReference>
<gene>
    <name evidence="11" type="primary">pyrDI</name>
    <name evidence="9" type="synonym">pyrD</name>
    <name evidence="11" type="ORF">Dform_00160</name>
</gene>
<feature type="binding site" evidence="9">
    <location>
        <begin position="244"/>
        <end position="245"/>
    </location>
    <ligand>
        <name>FMN</name>
        <dbReference type="ChEBI" id="CHEBI:58210"/>
    </ligand>
</feature>
<feature type="binding site" evidence="9">
    <location>
        <begin position="70"/>
        <end position="74"/>
    </location>
    <ligand>
        <name>substrate</name>
    </ligand>
</feature>
<evidence type="ECO:0000256" key="2">
    <source>
        <dbReference type="ARBA" id="ARBA00004725"/>
    </source>
</evidence>
<dbReference type="OrthoDB" id="9794954at2"/>
<feature type="binding site" evidence="9">
    <location>
        <position position="128"/>
    </location>
    <ligand>
        <name>substrate</name>
    </ligand>
</feature>
<name>A0A1P8F4Y6_9CHLR</name>
<evidence type="ECO:0000259" key="10">
    <source>
        <dbReference type="Pfam" id="PF01180"/>
    </source>
</evidence>
<dbReference type="GO" id="GO:0044205">
    <property type="term" value="P:'de novo' UMP biosynthetic process"/>
    <property type="evidence" value="ECO:0007669"/>
    <property type="project" value="UniProtKB-UniRule"/>
</dbReference>
<dbReference type="CDD" id="cd04740">
    <property type="entry name" value="DHOD_1B_like"/>
    <property type="match status" value="1"/>
</dbReference>